<reference evidence="2 5" key="3">
    <citation type="submission" date="2016-12" db="EMBL/GenBank/DDBJ databases">
        <title>The new phylogeny of genus Mycobacterium.</title>
        <authorList>
            <person name="Tortoli E."/>
            <person name="Trovato A."/>
            <person name="Cirillo D.M."/>
        </authorList>
    </citation>
    <scope>NUCLEOTIDE SEQUENCE [LARGE SCALE GENOMIC DNA]</scope>
    <source>
        <strain evidence="2 5">DSM 44942</strain>
    </source>
</reference>
<reference evidence="4" key="1">
    <citation type="submission" date="2015-04" db="EMBL/GenBank/DDBJ databases">
        <title>Genome sequence of Mycobacterium arupense GUC1.</title>
        <authorList>
            <person name="Greninger A.L."/>
            <person name="Cunningham G."/>
            <person name="Chiu C.Y."/>
            <person name="Miller S."/>
        </authorList>
    </citation>
    <scope>NUCLEOTIDE SEQUENCE [LARGE SCALE GENOMIC DNA]</scope>
    <source>
        <strain evidence="4">GUC1</strain>
    </source>
</reference>
<dbReference type="Proteomes" id="UP000321797">
    <property type="component" value="Unassembled WGS sequence"/>
</dbReference>
<dbReference type="EMBL" id="LASW01000011">
    <property type="protein sequence ID" value="KKC00533.1"/>
    <property type="molecule type" value="Genomic_DNA"/>
</dbReference>
<gene>
    <name evidence="2" type="ORF">BST15_11175</name>
    <name evidence="3" type="ORF">E6Q54_22865</name>
    <name evidence="1" type="ORF">WR43_04665</name>
</gene>
<keyword evidence="5" id="KW-1185">Reference proteome</keyword>
<dbReference type="Proteomes" id="UP000192327">
    <property type="component" value="Unassembled WGS sequence"/>
</dbReference>
<evidence type="ECO:0000313" key="2">
    <source>
        <dbReference type="EMBL" id="OQZ97102.1"/>
    </source>
</evidence>
<accession>A0A0F5N2M6</accession>
<dbReference type="RefSeq" id="WP_046188409.1">
    <property type="nucleotide sequence ID" value="NZ_JACKUJ010000043.1"/>
</dbReference>
<proteinExistence type="predicted"/>
<evidence type="ECO:0008006" key="7">
    <source>
        <dbReference type="Google" id="ProtNLM"/>
    </source>
</evidence>
<dbReference type="EMBL" id="MVHH01000019">
    <property type="protein sequence ID" value="OQZ97102.1"/>
    <property type="molecule type" value="Genomic_DNA"/>
</dbReference>
<dbReference type="EMBL" id="SSGD01000173">
    <property type="protein sequence ID" value="TXI49088.1"/>
    <property type="molecule type" value="Genomic_DNA"/>
</dbReference>
<protein>
    <recommendedName>
        <fullName evidence="7">Alpha/beta hydrolase</fullName>
    </recommendedName>
</protein>
<dbReference type="InterPro" id="IPR029058">
    <property type="entry name" value="AB_hydrolase_fold"/>
</dbReference>
<dbReference type="SUPFAM" id="SSF53474">
    <property type="entry name" value="alpha/beta-Hydrolases"/>
    <property type="match status" value="1"/>
</dbReference>
<organism evidence="1 4">
    <name type="scientific">Mycolicibacter arupensis</name>
    <dbReference type="NCBI Taxonomy" id="342002"/>
    <lineage>
        <taxon>Bacteria</taxon>
        <taxon>Bacillati</taxon>
        <taxon>Actinomycetota</taxon>
        <taxon>Actinomycetes</taxon>
        <taxon>Mycobacteriales</taxon>
        <taxon>Mycobacteriaceae</taxon>
        <taxon>Mycolicibacter</taxon>
    </lineage>
</organism>
<evidence type="ECO:0000313" key="1">
    <source>
        <dbReference type="EMBL" id="KKC00533.1"/>
    </source>
</evidence>
<reference evidence="3 6" key="4">
    <citation type="submission" date="2018-09" db="EMBL/GenBank/DDBJ databases">
        <title>Metagenome Assembled Genomes from an Advanced Water Purification Facility.</title>
        <authorList>
            <person name="Stamps B.W."/>
            <person name="Spear J.R."/>
        </authorList>
    </citation>
    <scope>NUCLEOTIDE SEQUENCE [LARGE SCALE GENOMIC DNA]</scope>
    <source>
        <strain evidence="3">Bin_29_2</strain>
    </source>
</reference>
<evidence type="ECO:0000313" key="5">
    <source>
        <dbReference type="Proteomes" id="UP000192327"/>
    </source>
</evidence>
<evidence type="ECO:0000313" key="3">
    <source>
        <dbReference type="EMBL" id="TXI49088.1"/>
    </source>
</evidence>
<evidence type="ECO:0000313" key="4">
    <source>
        <dbReference type="Proteomes" id="UP000034416"/>
    </source>
</evidence>
<dbReference type="STRING" id="342002.BST15_11175"/>
<dbReference type="AlphaFoldDB" id="A0A0F5N2M6"/>
<name>A0A0F5N2M6_9MYCO</name>
<dbReference type="Gene3D" id="3.40.50.1820">
    <property type="entry name" value="alpha/beta hydrolase"/>
    <property type="match status" value="1"/>
</dbReference>
<dbReference type="Proteomes" id="UP000034416">
    <property type="component" value="Unassembled WGS sequence"/>
</dbReference>
<evidence type="ECO:0000313" key="6">
    <source>
        <dbReference type="Proteomes" id="UP000321797"/>
    </source>
</evidence>
<comment type="caution">
    <text evidence="1">The sequence shown here is derived from an EMBL/GenBank/DDBJ whole genome shotgun (WGS) entry which is preliminary data.</text>
</comment>
<sequence>MRQRLLDSFNADEVADLRLPAGVPLRIDAGRFDEVAPFWLTRRLTRLHRARGTDVELHWWNGMHSPTVDLAAAAAALWCAEKLWQ</sequence>
<reference evidence="1" key="2">
    <citation type="submission" date="2015-04" db="EMBL/GenBank/DDBJ databases">
        <title>Genome sequence of Mycobacterium arupense strain GUC1.</title>
        <authorList>
            <person name="Greninger A.L."/>
            <person name="Cunningham G."/>
            <person name="Chiu C.Y."/>
            <person name="Miller S."/>
        </authorList>
    </citation>
    <scope>NUCLEOTIDE SEQUENCE</scope>
    <source>
        <strain evidence="1">GUC1</strain>
    </source>
</reference>
<dbReference type="OrthoDB" id="9798122at2"/>